<comment type="caution">
    <text evidence="1">The sequence shown here is derived from an EMBL/GenBank/DDBJ whole genome shotgun (WGS) entry which is preliminary data.</text>
</comment>
<dbReference type="GeneID" id="92095192"/>
<proteinExistence type="predicted"/>
<organism evidence="1 2">
    <name type="scientific">Apiospora phragmitis</name>
    <dbReference type="NCBI Taxonomy" id="2905665"/>
    <lineage>
        <taxon>Eukaryota</taxon>
        <taxon>Fungi</taxon>
        <taxon>Dikarya</taxon>
        <taxon>Ascomycota</taxon>
        <taxon>Pezizomycotina</taxon>
        <taxon>Sordariomycetes</taxon>
        <taxon>Xylariomycetidae</taxon>
        <taxon>Amphisphaeriales</taxon>
        <taxon>Apiosporaceae</taxon>
        <taxon>Apiospora</taxon>
    </lineage>
</organism>
<name>A0ABR1TQR6_9PEZI</name>
<evidence type="ECO:0000313" key="2">
    <source>
        <dbReference type="Proteomes" id="UP001480595"/>
    </source>
</evidence>
<protein>
    <submittedName>
        <fullName evidence="1">Uncharacterized protein</fullName>
    </submittedName>
</protein>
<keyword evidence="2" id="KW-1185">Reference proteome</keyword>
<dbReference type="EMBL" id="JAQQWL010000011">
    <property type="protein sequence ID" value="KAK8048990.1"/>
    <property type="molecule type" value="Genomic_DNA"/>
</dbReference>
<gene>
    <name evidence="1" type="ORF">PG994_010720</name>
</gene>
<reference evidence="1 2" key="1">
    <citation type="submission" date="2023-01" db="EMBL/GenBank/DDBJ databases">
        <title>Analysis of 21 Apiospora genomes using comparative genomics revels a genus with tremendous synthesis potential of carbohydrate active enzymes and secondary metabolites.</title>
        <authorList>
            <person name="Sorensen T."/>
        </authorList>
    </citation>
    <scope>NUCLEOTIDE SEQUENCE [LARGE SCALE GENOMIC DNA]</scope>
    <source>
        <strain evidence="1 2">CBS 135458</strain>
    </source>
</reference>
<sequence>MSIPAFEVEDPELETQQRLERRRELNLTWPLVGRTTGRGLTPFFRAFGFPEPNDGADVVRGGRTAGFGPICVGFYAIPNHTAGGPAQRIPQFSPFSEPGRDISRRQSASRFAYSSIHARWRASQSKPQETIVTNTGSPYMPDASIWPSMMDMSPTQFPEMILPACFFPSAMDFDATTIPGATIETASPMGPEEELHWTDMENIQAALSWVSVPGTCVQ</sequence>
<accession>A0ABR1TQR6</accession>
<dbReference type="Proteomes" id="UP001480595">
    <property type="component" value="Unassembled WGS sequence"/>
</dbReference>
<dbReference type="RefSeq" id="XP_066711239.1">
    <property type="nucleotide sequence ID" value="XM_066862129.1"/>
</dbReference>
<evidence type="ECO:0000313" key="1">
    <source>
        <dbReference type="EMBL" id="KAK8048990.1"/>
    </source>
</evidence>